<evidence type="ECO:0000313" key="3">
    <source>
        <dbReference type="Proteomes" id="UP000325579"/>
    </source>
</evidence>
<dbReference type="Proteomes" id="UP000325579">
    <property type="component" value="Unassembled WGS sequence"/>
</dbReference>
<organism evidence="2 3">
    <name type="scientific">Aspergillus pseudonomiae</name>
    <dbReference type="NCBI Taxonomy" id="1506151"/>
    <lineage>
        <taxon>Eukaryota</taxon>
        <taxon>Fungi</taxon>
        <taxon>Dikarya</taxon>
        <taxon>Ascomycota</taxon>
        <taxon>Pezizomycotina</taxon>
        <taxon>Eurotiomycetes</taxon>
        <taxon>Eurotiomycetidae</taxon>
        <taxon>Eurotiales</taxon>
        <taxon>Aspergillaceae</taxon>
        <taxon>Aspergillus</taxon>
        <taxon>Aspergillus subgen. Circumdati</taxon>
    </lineage>
</organism>
<dbReference type="RefSeq" id="XP_031937918.1">
    <property type="nucleotide sequence ID" value="XM_032079840.1"/>
</dbReference>
<evidence type="ECO:0000256" key="1">
    <source>
        <dbReference type="SAM" id="Coils"/>
    </source>
</evidence>
<keyword evidence="3" id="KW-1185">Reference proteome</keyword>
<protein>
    <submittedName>
        <fullName evidence="2">Uncharacterized protein</fullName>
    </submittedName>
</protein>
<dbReference type="EMBL" id="ML736813">
    <property type="protein sequence ID" value="KAE8400599.1"/>
    <property type="molecule type" value="Genomic_DNA"/>
</dbReference>
<reference evidence="2 3" key="1">
    <citation type="submission" date="2019-04" db="EMBL/GenBank/DDBJ databases">
        <authorList>
            <consortium name="DOE Joint Genome Institute"/>
            <person name="Mondo S."/>
            <person name="Kjaerbolling I."/>
            <person name="Vesth T."/>
            <person name="Frisvad J.C."/>
            <person name="Nybo J.L."/>
            <person name="Theobald S."/>
            <person name="Kildgaard S."/>
            <person name="Isbrandt T."/>
            <person name="Kuo A."/>
            <person name="Sato A."/>
            <person name="Lyhne E.K."/>
            <person name="Kogle M.E."/>
            <person name="Wiebenga A."/>
            <person name="Kun R.S."/>
            <person name="Lubbers R.J."/>
            <person name="Makela M.R."/>
            <person name="Barry K."/>
            <person name="Chovatia M."/>
            <person name="Clum A."/>
            <person name="Daum C."/>
            <person name="Haridas S."/>
            <person name="He G."/>
            <person name="LaButti K."/>
            <person name="Lipzen A."/>
            <person name="Riley R."/>
            <person name="Salamov A."/>
            <person name="Simmons B.A."/>
            <person name="Magnuson J.K."/>
            <person name="Henrissat B."/>
            <person name="Mortensen U.H."/>
            <person name="Larsen T.O."/>
            <person name="Devries R.P."/>
            <person name="Grigoriev I.V."/>
            <person name="Machida M."/>
            <person name="Baker S.E."/>
            <person name="Andersen M.R."/>
            <person name="Cantor M.N."/>
            <person name="Hua S.X."/>
        </authorList>
    </citation>
    <scope>NUCLEOTIDE SEQUENCE [LARGE SCALE GENOMIC DNA]</scope>
    <source>
        <strain evidence="2 3">CBS 119388</strain>
    </source>
</reference>
<accession>A0A5N7D2Y7</accession>
<sequence>MEFDTYEPVNTLEQIDSIYPRLTEVINNVDSLADAEGTLEQARKESVHVTIEAYRALHELSSQFRPEPVDTETYKLGPEFLETAKRVYDLFQKALQSVEKWDTDIRLLHEKCTEYTSQVASVTVRATAADKFLLSTLTEQINKMHKELEEKGKAMDEAESKTLQMYRLELEKKDPESRIRARDKILEDYKLISWLVPVDREDDAKVLRLEGEQKGIEALLNDLKRNIDLRRQAITNLSARINDLKSAREKLLPKKEQLNRISQACQKTIESLVQTKDNFTKAHASLAYGKAWVNPTFKIPVVSSYIRTVLETIRLAPPLALFDETERIDFNGILSGICANMGSLPSALFAELESTEFDFGPQEESLGVLLDNVRALVQSRGPATPISQ</sequence>
<name>A0A5N7D2Y7_9EURO</name>
<evidence type="ECO:0000313" key="2">
    <source>
        <dbReference type="EMBL" id="KAE8400599.1"/>
    </source>
</evidence>
<keyword evidence="1" id="KW-0175">Coiled coil</keyword>
<proteinExistence type="predicted"/>
<feature type="coiled-coil region" evidence="1">
    <location>
        <begin position="206"/>
        <end position="240"/>
    </location>
</feature>
<feature type="coiled-coil region" evidence="1">
    <location>
        <begin position="134"/>
        <end position="161"/>
    </location>
</feature>
<dbReference type="AlphaFoldDB" id="A0A5N7D2Y7"/>
<gene>
    <name evidence="2" type="ORF">BDV37DRAFT_200528</name>
</gene>
<dbReference type="GeneID" id="43664531"/>